<dbReference type="PANTHER" id="PTHR43272:SF32">
    <property type="entry name" value="AMP-DEPENDENT SYNTHETASE_LIGASE DOMAIN-CONTAINING PROTEIN"/>
    <property type="match status" value="1"/>
</dbReference>
<dbReference type="Pfam" id="PF23562">
    <property type="entry name" value="AMP-binding_C_3"/>
    <property type="match status" value="1"/>
</dbReference>
<sequence length="599" mass="64650">MQQSETAQLVAMPATGSLSDHIEYNAENFPNAPVIAIETAGVWSPVTALDFRSQVRSVAKGLIALGINPGDRVAIFSRTRAEWTIADYAIWYAGAVTVPIYETSSAEQVQWIMQDAHVIATFFEAERTTYPYKEIASSVPHMQHVFIFSDDSLNSLASRGASVSDQDLDARRGNVTPESTATIIYTSGTTGQPKGCVLTHGNLMGHVDNLIAGIPEVFAKPEASTLMFLPLAHVFGRLIQVAMMRARVTMGYCPNPGALVRELESFKPTFLLAVPRVFEKVFNGARTKAYSASKVKGKIFDRAAVVAIKYSESLDTGKTSPALKLAHGLYDRLVYSKLRNAMGGRVTHAISGGASLGARLGHFYRGLGLMVLEGYGLTETTAGSTLNIPGAIKIGSVGRPIFATAVSIASDGEVLLKGAHIFKGYWNNPTATQEVMTENGWFHTGDVGRLDDDGFLYITGRKKELLVTSAGKNVAPTVLEDRLRANPIISQCVVVGDGRPFIAALVTLDQEALPLILQTHGIAEAPISELAHNAAILELVQKAVNSANEAVSNSEAIKKFVILPMDLTIDNGYLTPKLSIKRHVINTDFAQTIDSIYNR</sequence>
<gene>
    <name evidence="5" type="ORF">UFOPK3770_01134</name>
</gene>
<evidence type="ECO:0000256" key="1">
    <source>
        <dbReference type="ARBA" id="ARBA00022598"/>
    </source>
</evidence>
<dbReference type="AlphaFoldDB" id="A0A6J5ZK58"/>
<dbReference type="GO" id="GO:0016020">
    <property type="term" value="C:membrane"/>
    <property type="evidence" value="ECO:0007669"/>
    <property type="project" value="TreeGrafter"/>
</dbReference>
<organism evidence="5">
    <name type="scientific">freshwater metagenome</name>
    <dbReference type="NCBI Taxonomy" id="449393"/>
    <lineage>
        <taxon>unclassified sequences</taxon>
        <taxon>metagenomes</taxon>
        <taxon>ecological metagenomes</taxon>
    </lineage>
</organism>
<keyword evidence="1" id="KW-0436">Ligase</keyword>
<keyword evidence="2" id="KW-0276">Fatty acid metabolism</keyword>
<evidence type="ECO:0000256" key="2">
    <source>
        <dbReference type="ARBA" id="ARBA00022832"/>
    </source>
</evidence>
<feature type="domain" description="AMP-dependent synthetase/ligase" evidence="4">
    <location>
        <begin position="23"/>
        <end position="426"/>
    </location>
</feature>
<dbReference type="InterPro" id="IPR042099">
    <property type="entry name" value="ANL_N_sf"/>
</dbReference>
<protein>
    <submittedName>
        <fullName evidence="5">Unannotated protein</fullName>
    </submittedName>
</protein>
<evidence type="ECO:0000256" key="3">
    <source>
        <dbReference type="ARBA" id="ARBA00023098"/>
    </source>
</evidence>
<evidence type="ECO:0000313" key="5">
    <source>
        <dbReference type="EMBL" id="CAB4343004.1"/>
    </source>
</evidence>
<keyword evidence="3" id="KW-0443">Lipid metabolism</keyword>
<dbReference type="Pfam" id="PF00501">
    <property type="entry name" value="AMP-binding"/>
    <property type="match status" value="1"/>
</dbReference>
<accession>A0A6J5ZK58</accession>
<dbReference type="SUPFAM" id="SSF56801">
    <property type="entry name" value="Acetyl-CoA synthetase-like"/>
    <property type="match status" value="1"/>
</dbReference>
<evidence type="ECO:0000259" key="4">
    <source>
        <dbReference type="Pfam" id="PF00501"/>
    </source>
</evidence>
<dbReference type="GO" id="GO:0005783">
    <property type="term" value="C:endoplasmic reticulum"/>
    <property type="evidence" value="ECO:0007669"/>
    <property type="project" value="TreeGrafter"/>
</dbReference>
<dbReference type="PANTHER" id="PTHR43272">
    <property type="entry name" value="LONG-CHAIN-FATTY-ACID--COA LIGASE"/>
    <property type="match status" value="1"/>
</dbReference>
<dbReference type="InterPro" id="IPR020845">
    <property type="entry name" value="AMP-binding_CS"/>
</dbReference>
<dbReference type="PROSITE" id="PS00455">
    <property type="entry name" value="AMP_BINDING"/>
    <property type="match status" value="1"/>
</dbReference>
<reference evidence="5" key="1">
    <citation type="submission" date="2020-05" db="EMBL/GenBank/DDBJ databases">
        <authorList>
            <person name="Chiriac C."/>
            <person name="Salcher M."/>
            <person name="Ghai R."/>
            <person name="Kavagutti S V."/>
        </authorList>
    </citation>
    <scope>NUCLEOTIDE SEQUENCE</scope>
</reference>
<dbReference type="GO" id="GO:0004467">
    <property type="term" value="F:long-chain fatty acid-CoA ligase activity"/>
    <property type="evidence" value="ECO:0007669"/>
    <property type="project" value="TreeGrafter"/>
</dbReference>
<dbReference type="InterPro" id="IPR000873">
    <property type="entry name" value="AMP-dep_synth/lig_dom"/>
</dbReference>
<dbReference type="Gene3D" id="3.40.50.12780">
    <property type="entry name" value="N-terminal domain of ligase-like"/>
    <property type="match status" value="1"/>
</dbReference>
<dbReference type="EMBL" id="CAESAJ010000153">
    <property type="protein sequence ID" value="CAB4343004.1"/>
    <property type="molecule type" value="Genomic_DNA"/>
</dbReference>
<name>A0A6J5ZK58_9ZZZZ</name>
<dbReference type="CDD" id="cd05907">
    <property type="entry name" value="VL_LC_FACS_like"/>
    <property type="match status" value="1"/>
</dbReference>
<proteinExistence type="predicted"/>